<evidence type="ECO:0000259" key="4">
    <source>
        <dbReference type="Pfam" id="PF04536"/>
    </source>
</evidence>
<dbReference type="EMBL" id="CP044548">
    <property type="protein sequence ID" value="QFQ29562.2"/>
    <property type="molecule type" value="Genomic_DNA"/>
</dbReference>
<feature type="region of interest" description="Disordered" evidence="1">
    <location>
        <begin position="243"/>
        <end position="281"/>
    </location>
</feature>
<proteinExistence type="predicted"/>
<dbReference type="AlphaFoldDB" id="A0A5P8FL44"/>
<feature type="signal peptide" evidence="3">
    <location>
        <begin position="1"/>
        <end position="26"/>
    </location>
</feature>
<feature type="chain" id="PRO_5030136309" description="TPM domain-containing protein" evidence="3">
    <location>
        <begin position="27"/>
        <end position="281"/>
    </location>
</feature>
<keyword evidence="2" id="KW-1133">Transmembrane helix</keyword>
<gene>
    <name evidence="5" type="ORF">EEW87_003295</name>
</gene>
<evidence type="ECO:0000313" key="6">
    <source>
        <dbReference type="Proteomes" id="UP000271708"/>
    </source>
</evidence>
<keyword evidence="2" id="KW-0812">Transmembrane</keyword>
<keyword evidence="2" id="KW-0472">Membrane</keyword>
<feature type="transmembrane region" description="Helical" evidence="2">
    <location>
        <begin position="204"/>
        <end position="224"/>
    </location>
</feature>
<dbReference type="Proteomes" id="UP000271708">
    <property type="component" value="Chromosome"/>
</dbReference>
<protein>
    <recommendedName>
        <fullName evidence="4">TPM domain-containing protein</fullName>
    </recommendedName>
</protein>
<evidence type="ECO:0000256" key="1">
    <source>
        <dbReference type="SAM" id="MobiDB-lite"/>
    </source>
</evidence>
<feature type="region of interest" description="Disordered" evidence="1">
    <location>
        <begin position="30"/>
        <end position="61"/>
    </location>
</feature>
<dbReference type="InterPro" id="IPR007621">
    <property type="entry name" value="TPM_dom"/>
</dbReference>
<evidence type="ECO:0000256" key="3">
    <source>
        <dbReference type="SAM" id="SignalP"/>
    </source>
</evidence>
<dbReference type="RefSeq" id="WP_123091204.1">
    <property type="nucleotide sequence ID" value="NZ_CP044548.2"/>
</dbReference>
<sequence>MSRSVRALQVLLAALLPLLVLAPAAAAERVPVPPAPSSATRFADPDDVLTSGQRSRLARSLRETARSEPRVVVRALVVRTTGDEDVEAYARRVGTSWRAGVGRGVLVVVATQDRRIRVQVGSRERARLTDREAARIIGQVRPALRDGRWETAVARAVELAAAEAGSPAQRTGADTESDWVEHDEMLGGPWDVGDDGVATGQDLYGVPFAFVGGLVVVLGLVAVVTGGRGSSRHRSSAAGVALGMSHHHHHHGGHMGGGFDSGSGFGGGGGGGGDGGSSGSF</sequence>
<evidence type="ECO:0000256" key="2">
    <source>
        <dbReference type="SAM" id="Phobius"/>
    </source>
</evidence>
<keyword evidence="3" id="KW-0732">Signal</keyword>
<dbReference type="Pfam" id="PF04536">
    <property type="entry name" value="TPM_phosphatase"/>
    <property type="match status" value="1"/>
</dbReference>
<organism evidence="5 6">
    <name type="scientific">Janibacter melonis</name>
    <dbReference type="NCBI Taxonomy" id="262209"/>
    <lineage>
        <taxon>Bacteria</taxon>
        <taxon>Bacillati</taxon>
        <taxon>Actinomycetota</taxon>
        <taxon>Actinomycetes</taxon>
        <taxon>Micrococcales</taxon>
        <taxon>Intrasporangiaceae</taxon>
        <taxon>Janibacter</taxon>
    </lineage>
</organism>
<accession>A0A5P8FL44</accession>
<dbReference type="PANTHER" id="PTHR30373:SF2">
    <property type="entry name" value="UPF0603 PROTEIN YGCG"/>
    <property type="match status" value="1"/>
</dbReference>
<evidence type="ECO:0000313" key="5">
    <source>
        <dbReference type="EMBL" id="QFQ29562.2"/>
    </source>
</evidence>
<dbReference type="PANTHER" id="PTHR30373">
    <property type="entry name" value="UPF0603 PROTEIN YGCG"/>
    <property type="match status" value="1"/>
</dbReference>
<dbReference type="KEGG" id="jme:EEW87_003295"/>
<dbReference type="GeneID" id="59163472"/>
<dbReference type="Gene3D" id="3.10.310.50">
    <property type="match status" value="1"/>
</dbReference>
<feature type="domain" description="TPM" evidence="4">
    <location>
        <begin position="44"/>
        <end position="161"/>
    </location>
</feature>
<reference evidence="5 6" key="1">
    <citation type="submission" date="2019-09" db="EMBL/GenBank/DDBJ databases">
        <title>Complete Genome Sequence of Janibacter melonis M714 with both human health impact and industrial applications.</title>
        <authorList>
            <person name="Jin M."/>
            <person name="Zhao Q.R."/>
        </authorList>
    </citation>
    <scope>NUCLEOTIDE SEQUENCE [LARGE SCALE GENOMIC DNA]</scope>
    <source>
        <strain evidence="5 6">M714</strain>
    </source>
</reference>
<name>A0A5P8FL44_9MICO</name>
<feature type="compositionally biased region" description="Gly residues" evidence="1">
    <location>
        <begin position="254"/>
        <end position="281"/>
    </location>
</feature>